<evidence type="ECO:0000313" key="2">
    <source>
        <dbReference type="Proteomes" id="UP001501758"/>
    </source>
</evidence>
<reference evidence="2" key="1">
    <citation type="journal article" date="2019" name="Int. J. Syst. Evol. Microbiol.">
        <title>The Global Catalogue of Microorganisms (GCM) 10K type strain sequencing project: providing services to taxonomists for standard genome sequencing and annotation.</title>
        <authorList>
            <consortium name="The Broad Institute Genomics Platform"/>
            <consortium name="The Broad Institute Genome Sequencing Center for Infectious Disease"/>
            <person name="Wu L."/>
            <person name="Ma J."/>
        </authorList>
    </citation>
    <scope>NUCLEOTIDE SEQUENCE [LARGE SCALE GENOMIC DNA]</scope>
    <source>
        <strain evidence="2">JCM 15974</strain>
    </source>
</reference>
<organism evidence="1 2">
    <name type="scientific">Aquimarina litoralis</name>
    <dbReference type="NCBI Taxonomy" id="584605"/>
    <lineage>
        <taxon>Bacteria</taxon>
        <taxon>Pseudomonadati</taxon>
        <taxon>Bacteroidota</taxon>
        <taxon>Flavobacteriia</taxon>
        <taxon>Flavobacteriales</taxon>
        <taxon>Flavobacteriaceae</taxon>
        <taxon>Aquimarina</taxon>
    </lineage>
</organism>
<dbReference type="NCBIfam" id="NF046077">
    <property type="entry name" value="LPS_M949_RS01915"/>
    <property type="match status" value="1"/>
</dbReference>
<dbReference type="Proteomes" id="UP001501758">
    <property type="component" value="Unassembled WGS sequence"/>
</dbReference>
<protein>
    <recommendedName>
        <fullName evidence="3">Lipoprotein</fullName>
    </recommendedName>
</protein>
<evidence type="ECO:0008006" key="3">
    <source>
        <dbReference type="Google" id="ProtNLM"/>
    </source>
</evidence>
<proteinExistence type="predicted"/>
<gene>
    <name evidence="1" type="ORF">GCM10009430_35400</name>
</gene>
<keyword evidence="2" id="KW-1185">Reference proteome</keyword>
<dbReference type="RefSeq" id="WP_343913591.1">
    <property type="nucleotide sequence ID" value="NZ_BAAAGE010000003.1"/>
</dbReference>
<name>A0ABP3UCK6_9FLAO</name>
<sequence length="257" mass="29499">MNKFLLVVTILFIISCGNKKKEADENTSKSDATAAANALPIEKYSSIAIDTFLVRKLPKKEMNAKFNTNRQIQLGISNDLYQAYSYNDKSGVYYFLLTDHVKNVTEKNDTLYDNVYAMSVRVDNNKFKKRSTIKGEIDNQWETSIGFWNQYSQLFDYDGDGSVDPIVVYGTTTENNYVDGRVRILAYHNKRRITIKHQNSEIADGRITKINKKLYTFPAPIQEAVKETMRKMVKNGHAVFADDWEKSMENQAVRLGN</sequence>
<dbReference type="PROSITE" id="PS51257">
    <property type="entry name" value="PROKAR_LIPOPROTEIN"/>
    <property type="match status" value="1"/>
</dbReference>
<dbReference type="EMBL" id="BAAAGE010000003">
    <property type="protein sequence ID" value="GAA0727390.1"/>
    <property type="molecule type" value="Genomic_DNA"/>
</dbReference>
<accession>A0ABP3UCK6</accession>
<evidence type="ECO:0000313" key="1">
    <source>
        <dbReference type="EMBL" id="GAA0727390.1"/>
    </source>
</evidence>
<comment type="caution">
    <text evidence="1">The sequence shown here is derived from an EMBL/GenBank/DDBJ whole genome shotgun (WGS) entry which is preliminary data.</text>
</comment>
<dbReference type="InterPro" id="IPR058148">
    <property type="entry name" value="M949_RS01915-like_dom"/>
</dbReference>